<evidence type="ECO:0000313" key="3">
    <source>
        <dbReference type="Proteomes" id="UP000324222"/>
    </source>
</evidence>
<gene>
    <name evidence="2" type="ORF">E2C01_093790</name>
</gene>
<reference evidence="2 3" key="1">
    <citation type="submission" date="2019-05" db="EMBL/GenBank/DDBJ databases">
        <title>Another draft genome of Portunus trituberculatus and its Hox gene families provides insights of decapod evolution.</title>
        <authorList>
            <person name="Jeong J.-H."/>
            <person name="Song I."/>
            <person name="Kim S."/>
            <person name="Choi T."/>
            <person name="Kim D."/>
            <person name="Ryu S."/>
            <person name="Kim W."/>
        </authorList>
    </citation>
    <scope>NUCLEOTIDE SEQUENCE [LARGE SCALE GENOMIC DNA]</scope>
    <source>
        <tissue evidence="2">Muscle</tissue>
    </source>
</reference>
<dbReference type="Proteomes" id="UP000324222">
    <property type="component" value="Unassembled WGS sequence"/>
</dbReference>
<keyword evidence="3" id="KW-1185">Reference proteome</keyword>
<feature type="compositionally biased region" description="Basic and acidic residues" evidence="1">
    <location>
        <begin position="17"/>
        <end position="30"/>
    </location>
</feature>
<accession>A0A5B7JUF2</accession>
<name>A0A5B7JUF2_PORTR</name>
<feature type="region of interest" description="Disordered" evidence="1">
    <location>
        <begin position="1"/>
        <end position="30"/>
    </location>
</feature>
<comment type="caution">
    <text evidence="2">The sequence shown here is derived from an EMBL/GenBank/DDBJ whole genome shotgun (WGS) entry which is preliminary data.</text>
</comment>
<sequence>MHVMRSAAKLTPGQVDEMEKSLMEHEDVIH</sequence>
<evidence type="ECO:0000313" key="2">
    <source>
        <dbReference type="EMBL" id="MPC98419.1"/>
    </source>
</evidence>
<organism evidence="2 3">
    <name type="scientific">Portunus trituberculatus</name>
    <name type="common">Swimming crab</name>
    <name type="synonym">Neptunus trituberculatus</name>
    <dbReference type="NCBI Taxonomy" id="210409"/>
    <lineage>
        <taxon>Eukaryota</taxon>
        <taxon>Metazoa</taxon>
        <taxon>Ecdysozoa</taxon>
        <taxon>Arthropoda</taxon>
        <taxon>Crustacea</taxon>
        <taxon>Multicrustacea</taxon>
        <taxon>Malacostraca</taxon>
        <taxon>Eumalacostraca</taxon>
        <taxon>Eucarida</taxon>
        <taxon>Decapoda</taxon>
        <taxon>Pleocyemata</taxon>
        <taxon>Brachyura</taxon>
        <taxon>Eubrachyura</taxon>
        <taxon>Portunoidea</taxon>
        <taxon>Portunidae</taxon>
        <taxon>Portuninae</taxon>
        <taxon>Portunus</taxon>
    </lineage>
</organism>
<protein>
    <submittedName>
        <fullName evidence="2">Uncharacterized protein</fullName>
    </submittedName>
</protein>
<dbReference type="AlphaFoldDB" id="A0A5B7JUF2"/>
<evidence type="ECO:0000256" key="1">
    <source>
        <dbReference type="SAM" id="MobiDB-lite"/>
    </source>
</evidence>
<dbReference type="EMBL" id="VSRR010113996">
    <property type="protein sequence ID" value="MPC98419.1"/>
    <property type="molecule type" value="Genomic_DNA"/>
</dbReference>
<proteinExistence type="predicted"/>